<organism evidence="3 4">
    <name type="scientific">Argiope bruennichi</name>
    <name type="common">Wasp spider</name>
    <name type="synonym">Aranea bruennichi</name>
    <dbReference type="NCBI Taxonomy" id="94029"/>
    <lineage>
        <taxon>Eukaryota</taxon>
        <taxon>Metazoa</taxon>
        <taxon>Ecdysozoa</taxon>
        <taxon>Arthropoda</taxon>
        <taxon>Chelicerata</taxon>
        <taxon>Arachnida</taxon>
        <taxon>Araneae</taxon>
        <taxon>Araneomorphae</taxon>
        <taxon>Entelegynae</taxon>
        <taxon>Araneoidea</taxon>
        <taxon>Araneidae</taxon>
        <taxon>Argiope</taxon>
    </lineage>
</organism>
<proteinExistence type="predicted"/>
<comment type="caution">
    <text evidence="3">The sequence shown here is derived from an EMBL/GenBank/DDBJ whole genome shotgun (WGS) entry which is preliminary data.</text>
</comment>
<feature type="signal peptide" evidence="2">
    <location>
        <begin position="1"/>
        <end position="17"/>
    </location>
</feature>
<dbReference type="AlphaFoldDB" id="A0A8T0FAN5"/>
<keyword evidence="4" id="KW-1185">Reference proteome</keyword>
<gene>
    <name evidence="3" type="ORF">HNY73_009766</name>
</gene>
<evidence type="ECO:0000256" key="2">
    <source>
        <dbReference type="SAM" id="SignalP"/>
    </source>
</evidence>
<accession>A0A8T0FAN5</accession>
<dbReference type="Proteomes" id="UP000807504">
    <property type="component" value="Unassembled WGS sequence"/>
</dbReference>
<evidence type="ECO:0000256" key="1">
    <source>
        <dbReference type="SAM" id="MobiDB-lite"/>
    </source>
</evidence>
<name>A0A8T0FAN5_ARGBR</name>
<evidence type="ECO:0000313" key="3">
    <source>
        <dbReference type="EMBL" id="KAF8788236.1"/>
    </source>
</evidence>
<feature type="region of interest" description="Disordered" evidence="1">
    <location>
        <begin position="100"/>
        <end position="120"/>
    </location>
</feature>
<dbReference type="EMBL" id="JABXBU010000015">
    <property type="protein sequence ID" value="KAF8788236.1"/>
    <property type="molecule type" value="Genomic_DNA"/>
</dbReference>
<reference evidence="3" key="2">
    <citation type="submission" date="2020-06" db="EMBL/GenBank/DDBJ databases">
        <authorList>
            <person name="Sheffer M."/>
        </authorList>
    </citation>
    <scope>NUCLEOTIDE SEQUENCE</scope>
</reference>
<protein>
    <submittedName>
        <fullName evidence="3">Uncharacterized protein</fullName>
    </submittedName>
</protein>
<keyword evidence="2" id="KW-0732">Signal</keyword>
<feature type="compositionally biased region" description="Low complexity" evidence="1">
    <location>
        <begin position="100"/>
        <end position="113"/>
    </location>
</feature>
<feature type="chain" id="PRO_5035839862" evidence="2">
    <location>
        <begin position="18"/>
        <end position="120"/>
    </location>
</feature>
<reference evidence="3" key="1">
    <citation type="journal article" date="2020" name="bioRxiv">
        <title>Chromosome-level reference genome of the European wasp spider Argiope bruennichi: a resource for studies on range expansion and evolutionary adaptation.</title>
        <authorList>
            <person name="Sheffer M.M."/>
            <person name="Hoppe A."/>
            <person name="Krehenwinkel H."/>
            <person name="Uhl G."/>
            <person name="Kuss A.W."/>
            <person name="Jensen L."/>
            <person name="Jensen C."/>
            <person name="Gillespie R.G."/>
            <person name="Hoff K.J."/>
            <person name="Prost S."/>
        </authorList>
    </citation>
    <scope>NUCLEOTIDE SEQUENCE</scope>
</reference>
<evidence type="ECO:0000313" key="4">
    <source>
        <dbReference type="Proteomes" id="UP000807504"/>
    </source>
</evidence>
<sequence length="120" mass="12462">MKTLVFLLLVLTQWTRAAPVKDDGDSSLMYRCNCGSPVQPIPPAVIPVPHPSHIDIPPNWHPGPFFLVSPSTQFASDSTSACNCSCSATASTSACNCSCSATASTSASTSTSTPTPTQSD</sequence>